<name>A0A177CND2_9PLEO</name>
<evidence type="ECO:0000313" key="3">
    <source>
        <dbReference type="Proteomes" id="UP000077069"/>
    </source>
</evidence>
<dbReference type="RefSeq" id="XP_018039410.1">
    <property type="nucleotide sequence ID" value="XM_018181890.1"/>
</dbReference>
<gene>
    <name evidence="2" type="ORF">CC84DRAFT_1204231</name>
</gene>
<dbReference type="GeneID" id="28765376"/>
<accession>A0A177CND2</accession>
<dbReference type="InParanoid" id="A0A177CND2"/>
<dbReference type="EMBL" id="KV441550">
    <property type="protein sequence ID" value="OAG09045.1"/>
    <property type="molecule type" value="Genomic_DNA"/>
</dbReference>
<reference evidence="2 3" key="1">
    <citation type="submission" date="2016-05" db="EMBL/GenBank/DDBJ databases">
        <title>Comparative analysis of secretome profiles of manganese(II)-oxidizing ascomycete fungi.</title>
        <authorList>
            <consortium name="DOE Joint Genome Institute"/>
            <person name="Zeiner C.A."/>
            <person name="Purvine S.O."/>
            <person name="Zink E.M."/>
            <person name="Wu S."/>
            <person name="Pasa-Tolic L."/>
            <person name="Chaput D.L."/>
            <person name="Haridas S."/>
            <person name="Grigoriev I.V."/>
            <person name="Santelli C.M."/>
            <person name="Hansel C.M."/>
        </authorList>
    </citation>
    <scope>NUCLEOTIDE SEQUENCE [LARGE SCALE GENOMIC DNA]</scope>
    <source>
        <strain evidence="2 3">AP3s5-JAC2a</strain>
    </source>
</reference>
<dbReference type="AlphaFoldDB" id="A0A177CND2"/>
<sequence length="207" mass="22859">MPTDNLDVEVRLRPNSTSTIRARSTRPELGFERSSKTSGMSREALHGMESLILTLAASSRQAIVRRALERRSRPGRCLSKRHERARAVFEIRGKCKRSAANHFRVGGWVAQMMRLGEPIAHSAWRCTSGQEFCLDSAPIAEQPCEVVPLPLRNVPSQPSADATRNSQIRPGCFAQATNDLRCPMTHTVTSSAWPMIPILITVPGTSS</sequence>
<proteinExistence type="predicted"/>
<dbReference type="Proteomes" id="UP000077069">
    <property type="component" value="Unassembled WGS sequence"/>
</dbReference>
<feature type="region of interest" description="Disordered" evidence="1">
    <location>
        <begin position="19"/>
        <end position="40"/>
    </location>
</feature>
<evidence type="ECO:0000256" key="1">
    <source>
        <dbReference type="SAM" id="MobiDB-lite"/>
    </source>
</evidence>
<evidence type="ECO:0000313" key="2">
    <source>
        <dbReference type="EMBL" id="OAG09045.1"/>
    </source>
</evidence>
<keyword evidence="3" id="KW-1185">Reference proteome</keyword>
<feature type="compositionally biased region" description="Basic and acidic residues" evidence="1">
    <location>
        <begin position="25"/>
        <end position="35"/>
    </location>
</feature>
<protein>
    <submittedName>
        <fullName evidence="2">Uncharacterized protein</fullName>
    </submittedName>
</protein>
<organism evidence="2 3">
    <name type="scientific">Paraphaeosphaeria sporulosa</name>
    <dbReference type="NCBI Taxonomy" id="1460663"/>
    <lineage>
        <taxon>Eukaryota</taxon>
        <taxon>Fungi</taxon>
        <taxon>Dikarya</taxon>
        <taxon>Ascomycota</taxon>
        <taxon>Pezizomycotina</taxon>
        <taxon>Dothideomycetes</taxon>
        <taxon>Pleosporomycetidae</taxon>
        <taxon>Pleosporales</taxon>
        <taxon>Massarineae</taxon>
        <taxon>Didymosphaeriaceae</taxon>
        <taxon>Paraphaeosphaeria</taxon>
    </lineage>
</organism>
<dbReference type="OrthoDB" id="10368150at2759"/>